<dbReference type="Proteomes" id="UP000326486">
    <property type="component" value="Segment"/>
</dbReference>
<dbReference type="GeneID" id="80019085"/>
<accession>A0A5J6TR09</accession>
<sequence>MVARMTAKQFLELKARRGGPAPQPAAAAPPRKAVRKKAPTDPGPPSTPPPPAVEPLLAMLSGPGRHWTLLMPYAEMLTSNQRLHHMARHRIRKQLRADAAGMAMAKRLPRLERAAIFYVLHPRPLSRKRDPGNWADTAKHYVDGLVVDGGLLPDDNHEFLMGPIPVMGEPVTTGFARMTLVIVELTEPVTSGNAETVTGMADPTYRR</sequence>
<name>A0A5J6TR09_9CAUD</name>
<proteinExistence type="predicted"/>
<feature type="compositionally biased region" description="Low complexity" evidence="1">
    <location>
        <begin position="18"/>
        <end position="31"/>
    </location>
</feature>
<feature type="compositionally biased region" description="Pro residues" evidence="1">
    <location>
        <begin position="41"/>
        <end position="53"/>
    </location>
</feature>
<protein>
    <submittedName>
        <fullName evidence="2">RusA-like resolvase</fullName>
    </submittedName>
</protein>
<feature type="region of interest" description="Disordered" evidence="1">
    <location>
        <begin position="1"/>
        <end position="54"/>
    </location>
</feature>
<dbReference type="RefSeq" id="YP_010754491.1">
    <property type="nucleotide sequence ID" value="NC_073461.1"/>
</dbReference>
<evidence type="ECO:0000313" key="2">
    <source>
        <dbReference type="EMBL" id="QFG13215.1"/>
    </source>
</evidence>
<evidence type="ECO:0000256" key="1">
    <source>
        <dbReference type="SAM" id="MobiDB-lite"/>
    </source>
</evidence>
<keyword evidence="3" id="KW-1185">Reference proteome</keyword>
<dbReference type="KEGG" id="vg:80019085"/>
<organism evidence="2 3">
    <name type="scientific">Streptomyces phage Gilgamesh</name>
    <dbReference type="NCBI Taxonomy" id="2599890"/>
    <lineage>
        <taxon>Viruses</taxon>
        <taxon>Duplodnaviria</taxon>
        <taxon>Heunggongvirae</taxon>
        <taxon>Uroviricota</taxon>
        <taxon>Caudoviricetes</taxon>
        <taxon>Gilgameshvirus</taxon>
        <taxon>Gilgameshvirus gilgamesh</taxon>
    </lineage>
</organism>
<dbReference type="EMBL" id="MN234216">
    <property type="protein sequence ID" value="QFG13215.1"/>
    <property type="molecule type" value="Genomic_DNA"/>
</dbReference>
<reference evidence="2 3" key="1">
    <citation type="submission" date="2019-07" db="EMBL/GenBank/DDBJ databases">
        <authorList>
            <person name="Almisry A."/>
            <person name="Mousa M."/>
            <person name="Gordon L.L."/>
            <person name="Lee M."/>
            <person name="Mandava P."/>
            <person name="Moxley J.T."/>
            <person name="Shaffer C.D."/>
            <person name="Weston-Hafer K.A."/>
            <person name="Garlena R.A."/>
            <person name="Russell D.A."/>
            <person name="Pope W.H."/>
            <person name="Jacobs-Sera D."/>
            <person name="Hatfull G.F."/>
        </authorList>
    </citation>
    <scope>NUCLEOTIDE SEQUENCE [LARGE SCALE GENOMIC DNA]</scope>
</reference>
<gene>
    <name evidence="2" type="primary">23</name>
    <name evidence="2" type="ORF">SEA_GILGAMESH_23</name>
</gene>
<evidence type="ECO:0000313" key="3">
    <source>
        <dbReference type="Proteomes" id="UP000326486"/>
    </source>
</evidence>